<reference evidence="2" key="2">
    <citation type="submission" date="2025-09" db="UniProtKB">
        <authorList>
            <consortium name="Ensembl"/>
        </authorList>
    </citation>
    <scope>IDENTIFICATION</scope>
</reference>
<dbReference type="Ensembl" id="ENSMMMT00000028199.1">
    <property type="protein sequence ID" value="ENSMMMP00000024914.1"/>
    <property type="gene ID" value="ENSMMMG00000021817.1"/>
</dbReference>
<keyword evidence="1" id="KW-0732">Signal</keyword>
<dbReference type="AlphaFoldDB" id="A0A8C6A7N5"/>
<organism evidence="2 3">
    <name type="scientific">Marmota marmota marmota</name>
    <name type="common">Alpine marmot</name>
    <dbReference type="NCBI Taxonomy" id="9994"/>
    <lineage>
        <taxon>Eukaryota</taxon>
        <taxon>Metazoa</taxon>
        <taxon>Chordata</taxon>
        <taxon>Craniata</taxon>
        <taxon>Vertebrata</taxon>
        <taxon>Euteleostomi</taxon>
        <taxon>Mammalia</taxon>
        <taxon>Eutheria</taxon>
        <taxon>Euarchontoglires</taxon>
        <taxon>Glires</taxon>
        <taxon>Rodentia</taxon>
        <taxon>Sciuromorpha</taxon>
        <taxon>Sciuridae</taxon>
        <taxon>Xerinae</taxon>
        <taxon>Marmotini</taxon>
        <taxon>Marmota</taxon>
    </lineage>
</organism>
<evidence type="ECO:0000313" key="2">
    <source>
        <dbReference type="Ensembl" id="ENSMMMP00000024914.1"/>
    </source>
</evidence>
<evidence type="ECO:0008006" key="4">
    <source>
        <dbReference type="Google" id="ProtNLM"/>
    </source>
</evidence>
<feature type="signal peptide" evidence="1">
    <location>
        <begin position="1"/>
        <end position="28"/>
    </location>
</feature>
<evidence type="ECO:0000313" key="3">
    <source>
        <dbReference type="Proteomes" id="UP000694407"/>
    </source>
</evidence>
<dbReference type="Proteomes" id="UP000694407">
    <property type="component" value="Unplaced"/>
</dbReference>
<feature type="chain" id="PRO_5034682846" description="Secreted protein" evidence="1">
    <location>
        <begin position="29"/>
        <end position="74"/>
    </location>
</feature>
<reference evidence="2" key="1">
    <citation type="submission" date="2025-08" db="UniProtKB">
        <authorList>
            <consortium name="Ensembl"/>
        </authorList>
    </citation>
    <scope>IDENTIFICATION</scope>
</reference>
<protein>
    <recommendedName>
        <fullName evidence="4">Secreted protein</fullName>
    </recommendedName>
</protein>
<proteinExistence type="predicted"/>
<sequence length="74" mass="8066">MSGISNVCNVLWGFLILLICRRFALVQTSRHLNSSHSFATKEPPHLGHVSHCPSQIITHGGLVSLMIPVSSMSL</sequence>
<name>A0A8C6A7N5_MARMA</name>
<accession>A0A8C6A7N5</accession>
<evidence type="ECO:0000256" key="1">
    <source>
        <dbReference type="SAM" id="SignalP"/>
    </source>
</evidence>
<keyword evidence="3" id="KW-1185">Reference proteome</keyword>
<dbReference type="GeneTree" id="ENSGT01150000288539"/>